<evidence type="ECO:0000313" key="2">
    <source>
        <dbReference type="Proteomes" id="UP000001420"/>
    </source>
</evidence>
<dbReference type="KEGG" id="pma:Pro_1072"/>
<dbReference type="EMBL" id="AE017126">
    <property type="protein sequence ID" value="AAQ00117.1"/>
    <property type="molecule type" value="Genomic_DNA"/>
</dbReference>
<dbReference type="eggNOG" id="COG1940">
    <property type="taxonomic scope" value="Bacteria"/>
</dbReference>
<dbReference type="Gene3D" id="3.30.420.40">
    <property type="match status" value="1"/>
</dbReference>
<gene>
    <name evidence="1" type="primary">nagC</name>
    <name evidence="1" type="ordered locus">Pro_1072</name>
</gene>
<name>Q7VBM0_PROMA</name>
<dbReference type="PATRIC" id="fig|167539.5.peg.1122"/>
<dbReference type="HOGENOM" id="CLU_1843356_0_0_3"/>
<dbReference type="AlphaFoldDB" id="Q7VBM0"/>
<dbReference type="OrthoDB" id="9810372at2"/>
<organism evidence="1 2">
    <name type="scientific">Prochlorococcus marinus (strain SARG / CCMP1375 / SS120)</name>
    <dbReference type="NCBI Taxonomy" id="167539"/>
    <lineage>
        <taxon>Bacteria</taxon>
        <taxon>Bacillati</taxon>
        <taxon>Cyanobacteriota</taxon>
        <taxon>Cyanophyceae</taxon>
        <taxon>Synechococcales</taxon>
        <taxon>Prochlorococcaceae</taxon>
        <taxon>Prochlorococcus</taxon>
    </lineage>
</organism>
<dbReference type="STRING" id="167539.Pro_1072"/>
<reference evidence="1 2" key="1">
    <citation type="journal article" date="2003" name="Proc. Natl. Acad. Sci. U.S.A.">
        <title>Genome sequence of the cyanobacterium Prochlorococcus marinus SS120, a nearly minimal oxyphototrophic genome.</title>
        <authorList>
            <person name="Dufresne A."/>
            <person name="Salanoubat M."/>
            <person name="Partensky F."/>
            <person name="Artiguenave F."/>
            <person name="Axmann I.M."/>
            <person name="Barbe V."/>
            <person name="Duprat S."/>
            <person name="Galperin M.Y."/>
            <person name="Koonin E.V."/>
            <person name="Le Gall F."/>
            <person name="Makarova K.S."/>
            <person name="Ostrowski M."/>
            <person name="Oztas S."/>
            <person name="Robert C."/>
            <person name="Rogozin I.B."/>
            <person name="Scanlan D.J."/>
            <person name="Tandeau de Marsac N."/>
            <person name="Weissenbach J."/>
            <person name="Wincker P."/>
            <person name="Wolf Y.I."/>
            <person name="Hess W.R."/>
        </authorList>
    </citation>
    <scope>NUCLEOTIDE SEQUENCE [LARGE SCALE GENOMIC DNA]</scope>
    <source>
        <strain evidence="2">SARG / CCMP1375 / SS120</strain>
    </source>
</reference>
<evidence type="ECO:0000313" key="1">
    <source>
        <dbReference type="EMBL" id="AAQ00117.1"/>
    </source>
</evidence>
<dbReference type="EnsemblBacteria" id="AAQ00117">
    <property type="protein sequence ID" value="AAQ00117"/>
    <property type="gene ID" value="Pro_1072"/>
</dbReference>
<accession>Q7VBM0</accession>
<sequence length="139" mass="15677">MKKIIYDFIGFDVGSSYIKMHCFNDQHLCHKRNLTVDSYLTPGAITVLLCEAIDLLDDGAVNSIVVIIPGVIDKTGRFVESWIGNPLWVDIPLADWLEIRLKIKVVLAGKNSFSFIKDLSVFSYHLKNSFSLFYQSSSS</sequence>
<dbReference type="RefSeq" id="WP_011125224.1">
    <property type="nucleotide sequence ID" value="NC_005042.1"/>
</dbReference>
<dbReference type="Proteomes" id="UP000001420">
    <property type="component" value="Chromosome"/>
</dbReference>
<proteinExistence type="predicted"/>
<dbReference type="InterPro" id="IPR043129">
    <property type="entry name" value="ATPase_NBD"/>
</dbReference>
<dbReference type="SUPFAM" id="SSF53067">
    <property type="entry name" value="Actin-like ATPase domain"/>
    <property type="match status" value="1"/>
</dbReference>
<keyword evidence="1" id="KW-0808">Transferase</keyword>
<protein>
    <submittedName>
        <fullName evidence="1">ROK family sugar kinase</fullName>
    </submittedName>
</protein>
<keyword evidence="1" id="KW-0418">Kinase</keyword>
<keyword evidence="2" id="KW-1185">Reference proteome</keyword>
<dbReference type="GO" id="GO:0016301">
    <property type="term" value="F:kinase activity"/>
    <property type="evidence" value="ECO:0007669"/>
    <property type="project" value="UniProtKB-KW"/>
</dbReference>